<proteinExistence type="predicted"/>
<dbReference type="Proteomes" id="UP001553843">
    <property type="component" value="Unassembled WGS sequence"/>
</dbReference>
<keyword evidence="6 8" id="KW-0472">Membrane</keyword>
<evidence type="ECO:0000256" key="5">
    <source>
        <dbReference type="ARBA" id="ARBA00022989"/>
    </source>
</evidence>
<dbReference type="SUPFAM" id="SSF90123">
    <property type="entry name" value="ABC transporter transmembrane region"/>
    <property type="match status" value="1"/>
</dbReference>
<comment type="subcellular location">
    <subcellularLocation>
        <location evidence="1">Cell membrane</location>
        <topology evidence="1">Multi-pass membrane protein</topology>
    </subcellularLocation>
</comment>
<evidence type="ECO:0000256" key="4">
    <source>
        <dbReference type="ARBA" id="ARBA00022840"/>
    </source>
</evidence>
<dbReference type="PANTHER" id="PTHR24221:SF654">
    <property type="entry name" value="ATP-BINDING CASSETTE SUB-FAMILY B MEMBER 6"/>
    <property type="match status" value="1"/>
</dbReference>
<dbReference type="InterPro" id="IPR003593">
    <property type="entry name" value="AAA+_ATPase"/>
</dbReference>
<organism evidence="10 11">
    <name type="scientific">Streptomyces huasconensis</name>
    <dbReference type="NCBI Taxonomy" id="1854574"/>
    <lineage>
        <taxon>Bacteria</taxon>
        <taxon>Bacillati</taxon>
        <taxon>Actinomycetota</taxon>
        <taxon>Actinomycetes</taxon>
        <taxon>Kitasatosporales</taxon>
        <taxon>Streptomycetaceae</taxon>
        <taxon>Streptomyces</taxon>
    </lineage>
</organism>
<evidence type="ECO:0000256" key="6">
    <source>
        <dbReference type="ARBA" id="ARBA00023136"/>
    </source>
</evidence>
<dbReference type="SMART" id="SM00382">
    <property type="entry name" value="AAA"/>
    <property type="match status" value="1"/>
</dbReference>
<evidence type="ECO:0000313" key="10">
    <source>
        <dbReference type="EMBL" id="MEW2364925.1"/>
    </source>
</evidence>
<comment type="caution">
    <text evidence="10">The sequence shown here is derived from an EMBL/GenBank/DDBJ whole genome shotgun (WGS) entry which is preliminary data.</text>
</comment>
<feature type="region of interest" description="Disordered" evidence="7">
    <location>
        <begin position="110"/>
        <end position="142"/>
    </location>
</feature>
<keyword evidence="4 10" id="KW-0067">ATP-binding</keyword>
<keyword evidence="11" id="KW-1185">Reference proteome</keyword>
<dbReference type="InterPro" id="IPR036640">
    <property type="entry name" value="ABC1_TM_sf"/>
</dbReference>
<dbReference type="InterPro" id="IPR017871">
    <property type="entry name" value="ABC_transporter-like_CS"/>
</dbReference>
<dbReference type="Pfam" id="PF00005">
    <property type="entry name" value="ABC_tran"/>
    <property type="match status" value="1"/>
</dbReference>
<evidence type="ECO:0000256" key="2">
    <source>
        <dbReference type="ARBA" id="ARBA00022692"/>
    </source>
</evidence>
<evidence type="ECO:0000259" key="9">
    <source>
        <dbReference type="PROSITE" id="PS50893"/>
    </source>
</evidence>
<dbReference type="PROSITE" id="PS00211">
    <property type="entry name" value="ABC_TRANSPORTER_1"/>
    <property type="match status" value="1"/>
</dbReference>
<dbReference type="InterPro" id="IPR039421">
    <property type="entry name" value="Type_1_exporter"/>
</dbReference>
<evidence type="ECO:0000256" key="1">
    <source>
        <dbReference type="ARBA" id="ARBA00004651"/>
    </source>
</evidence>
<feature type="region of interest" description="Disordered" evidence="7">
    <location>
        <begin position="377"/>
        <end position="403"/>
    </location>
</feature>
<protein>
    <submittedName>
        <fullName evidence="10">ABC transporter ATP-binding protein</fullName>
    </submittedName>
</protein>
<reference evidence="10 11" key="1">
    <citation type="submission" date="2024-06" db="EMBL/GenBank/DDBJ databases">
        <title>The Natural Products Discovery Center: Release of the First 8490 Sequenced Strains for Exploring Actinobacteria Biosynthetic Diversity.</title>
        <authorList>
            <person name="Kalkreuter E."/>
            <person name="Kautsar S.A."/>
            <person name="Yang D."/>
            <person name="Bader C.D."/>
            <person name="Teijaro C.N."/>
            <person name="Fluegel L."/>
            <person name="Davis C.M."/>
            <person name="Simpson J.R."/>
            <person name="Lauterbach L."/>
            <person name="Steele A.D."/>
            <person name="Gui C."/>
            <person name="Meng S."/>
            <person name="Li G."/>
            <person name="Viehrig K."/>
            <person name="Ye F."/>
            <person name="Su P."/>
            <person name="Kiefer A.F."/>
            <person name="Nichols A."/>
            <person name="Cepeda A.J."/>
            <person name="Yan W."/>
            <person name="Fan B."/>
            <person name="Jiang Y."/>
            <person name="Adhikari A."/>
            <person name="Zheng C.-J."/>
            <person name="Schuster L."/>
            <person name="Cowan T.M."/>
            <person name="Smanski M.J."/>
            <person name="Chevrette M.G."/>
            <person name="De Carvalho L.P.S."/>
            <person name="Shen B."/>
        </authorList>
    </citation>
    <scope>NUCLEOTIDE SEQUENCE [LARGE SCALE GENOMIC DNA]</scope>
    <source>
        <strain evidence="10 11">NPDC047833</strain>
    </source>
</reference>
<keyword evidence="5 8" id="KW-1133">Transmembrane helix</keyword>
<evidence type="ECO:0000313" key="11">
    <source>
        <dbReference type="Proteomes" id="UP001553843"/>
    </source>
</evidence>
<dbReference type="SUPFAM" id="SSF52540">
    <property type="entry name" value="P-loop containing nucleoside triphosphate hydrolases"/>
    <property type="match status" value="1"/>
</dbReference>
<feature type="domain" description="ABC transporter" evidence="9">
    <location>
        <begin position="144"/>
        <end position="373"/>
    </location>
</feature>
<name>A0ABV3LZQ0_9ACTN</name>
<feature type="compositionally biased region" description="Basic and acidic residues" evidence="7">
    <location>
        <begin position="393"/>
        <end position="403"/>
    </location>
</feature>
<dbReference type="InterPro" id="IPR027417">
    <property type="entry name" value="P-loop_NTPase"/>
</dbReference>
<keyword evidence="2 8" id="KW-0812">Transmembrane</keyword>
<dbReference type="Gene3D" id="3.40.50.300">
    <property type="entry name" value="P-loop containing nucleotide triphosphate hydrolases"/>
    <property type="match status" value="1"/>
</dbReference>
<dbReference type="RefSeq" id="WP_359781877.1">
    <property type="nucleotide sequence ID" value="NZ_JBEYRR010000010.1"/>
</dbReference>
<accession>A0ABV3LZQ0</accession>
<dbReference type="PROSITE" id="PS50893">
    <property type="entry name" value="ABC_TRANSPORTER_2"/>
    <property type="match status" value="1"/>
</dbReference>
<feature type="transmembrane region" description="Helical" evidence="8">
    <location>
        <begin position="36"/>
        <end position="58"/>
    </location>
</feature>
<dbReference type="Gene3D" id="1.20.1560.10">
    <property type="entry name" value="ABC transporter type 1, transmembrane domain"/>
    <property type="match status" value="1"/>
</dbReference>
<dbReference type="InterPro" id="IPR003439">
    <property type="entry name" value="ABC_transporter-like_ATP-bd"/>
</dbReference>
<dbReference type="GO" id="GO:0005524">
    <property type="term" value="F:ATP binding"/>
    <property type="evidence" value="ECO:0007669"/>
    <property type="project" value="UniProtKB-KW"/>
</dbReference>
<keyword evidence="3" id="KW-0547">Nucleotide-binding</keyword>
<evidence type="ECO:0000256" key="7">
    <source>
        <dbReference type="SAM" id="MobiDB-lite"/>
    </source>
</evidence>
<gene>
    <name evidence="10" type="ORF">AB0887_23640</name>
</gene>
<evidence type="ECO:0000256" key="8">
    <source>
        <dbReference type="SAM" id="Phobius"/>
    </source>
</evidence>
<sequence>MTACGAEDLAQRRAGERIDAAAKATRTLARVMAIRTAALAIGGWLPLVLILAGAPWLVQRGVSAGAVLGAVTYVSRGLQPALQGLVQVLGGSGLWLLVTLSRIAEAAAPDAPGAATGPADRVTGAPEAPRGRPDAVPQGGPGRVELHGVTFGYARSAEPVISALDLVLWPGEHLAVVGPSGAGKSTLAALVAGVLEPQAGRVRLDGVPLRALGTGTLARHRVLIPQEAYVFAGTLRENLTYLAPGATTAEVDAAVDAVGARPLVARLGGYEAAADPRELSAGERQLVALVRAYLPPARLILLDEATCHLDPASEARAEEAFARRPGTLFVCAHRISSALRADRVLVLDGTSTALGTHAELMADSALYRDLVGHWEGAGGEGGGEGDKGAGATEDARATEVSEV</sequence>
<feature type="compositionally biased region" description="Low complexity" evidence="7">
    <location>
        <begin position="110"/>
        <end position="120"/>
    </location>
</feature>
<evidence type="ECO:0000256" key="3">
    <source>
        <dbReference type="ARBA" id="ARBA00022741"/>
    </source>
</evidence>
<dbReference type="EMBL" id="JBEYRS010000010">
    <property type="protein sequence ID" value="MEW2364925.1"/>
    <property type="molecule type" value="Genomic_DNA"/>
</dbReference>
<dbReference type="PANTHER" id="PTHR24221">
    <property type="entry name" value="ATP-BINDING CASSETTE SUB-FAMILY B"/>
    <property type="match status" value="1"/>
</dbReference>